<feature type="region of interest" description="Disordered" evidence="1">
    <location>
        <begin position="41"/>
        <end position="92"/>
    </location>
</feature>
<keyword evidence="3" id="KW-1185">Reference proteome</keyword>
<sequence>MIGPRLHRLRLAGMRLVLLRELRLRVLFHRMTLLLLIHGGTSWPWTSDGSSGPGSPTAYQDKRNPTRKDTLDTAQGPRSSPEGTTGPCLAGGAGVRTACVTCRYPVAAMPVRSVCRW</sequence>
<gene>
    <name evidence="2" type="ORF">SANT12839_017780</name>
</gene>
<protein>
    <submittedName>
        <fullName evidence="2">Uncharacterized protein</fullName>
    </submittedName>
</protein>
<comment type="caution">
    <text evidence="2">The sequence shown here is derived from an EMBL/GenBank/DDBJ whole genome shotgun (WGS) entry which is preliminary data.</text>
</comment>
<evidence type="ECO:0000313" key="2">
    <source>
        <dbReference type="EMBL" id="GDY40896.1"/>
    </source>
</evidence>
<feature type="compositionally biased region" description="Basic and acidic residues" evidence="1">
    <location>
        <begin position="60"/>
        <end position="71"/>
    </location>
</feature>
<proteinExistence type="predicted"/>
<dbReference type="EMBL" id="BJHV01000001">
    <property type="protein sequence ID" value="GDY40896.1"/>
    <property type="molecule type" value="Genomic_DNA"/>
</dbReference>
<evidence type="ECO:0000256" key="1">
    <source>
        <dbReference type="SAM" id="MobiDB-lite"/>
    </source>
</evidence>
<feature type="compositionally biased region" description="Polar residues" evidence="1">
    <location>
        <begin position="72"/>
        <end position="83"/>
    </location>
</feature>
<feature type="compositionally biased region" description="Low complexity" evidence="1">
    <location>
        <begin position="41"/>
        <end position="57"/>
    </location>
</feature>
<accession>A0A4D4K2J7</accession>
<name>A0A4D4K2J7_9ACTN</name>
<reference evidence="2 3" key="1">
    <citation type="journal article" date="2020" name="Int. J. Syst. Evol. Microbiol.">
        <title>Reclassification of Streptomyces castelarensis and Streptomyces sporoclivatus as later heterotypic synonyms of Streptomyces antimycoticus.</title>
        <authorList>
            <person name="Komaki H."/>
            <person name="Tamura T."/>
        </authorList>
    </citation>
    <scope>NUCLEOTIDE SEQUENCE [LARGE SCALE GENOMIC DNA]</scope>
    <source>
        <strain evidence="2 3">NBRC 12839</strain>
    </source>
</reference>
<dbReference type="AlphaFoldDB" id="A0A4D4K2J7"/>
<dbReference type="Proteomes" id="UP000299290">
    <property type="component" value="Unassembled WGS sequence"/>
</dbReference>
<evidence type="ECO:0000313" key="3">
    <source>
        <dbReference type="Proteomes" id="UP000299290"/>
    </source>
</evidence>
<organism evidence="2 3">
    <name type="scientific">Streptomyces antimycoticus</name>
    <dbReference type="NCBI Taxonomy" id="68175"/>
    <lineage>
        <taxon>Bacteria</taxon>
        <taxon>Bacillati</taxon>
        <taxon>Actinomycetota</taxon>
        <taxon>Actinomycetes</taxon>
        <taxon>Kitasatosporales</taxon>
        <taxon>Streptomycetaceae</taxon>
        <taxon>Streptomyces</taxon>
        <taxon>Streptomyces violaceusniger group</taxon>
    </lineage>
</organism>